<feature type="compositionally biased region" description="Low complexity" evidence="1">
    <location>
        <begin position="36"/>
        <end position="52"/>
    </location>
</feature>
<sequence length="106" mass="11589">MKFRRAVLGSLVLISFPVFAQIADSALPGNPEDAPETSSAPLSEPPAASESTYTQVSDNSGDDAGEMSRTERRRQVIRQVLEDSKAQPDYTPAPPPPTNRYDEIKR</sequence>
<feature type="signal peptide" evidence="2">
    <location>
        <begin position="1"/>
        <end position="20"/>
    </location>
</feature>
<feature type="region of interest" description="Disordered" evidence="1">
    <location>
        <begin position="25"/>
        <end position="106"/>
    </location>
</feature>
<dbReference type="Proteomes" id="UP001143304">
    <property type="component" value="Unassembled WGS sequence"/>
</dbReference>
<gene>
    <name evidence="3" type="ORF">EYC82_01645</name>
</gene>
<evidence type="ECO:0000313" key="4">
    <source>
        <dbReference type="Proteomes" id="UP001143304"/>
    </source>
</evidence>
<dbReference type="EMBL" id="SHNO01000001">
    <property type="protein sequence ID" value="MCX2976059.1"/>
    <property type="molecule type" value="Genomic_DNA"/>
</dbReference>
<reference evidence="3" key="1">
    <citation type="submission" date="2019-02" db="EMBL/GenBank/DDBJ databases">
        <authorList>
            <person name="Li S.-H."/>
        </authorList>
    </citation>
    <scope>NUCLEOTIDE SEQUENCE</scope>
    <source>
        <strain evidence="3">IMCC11814</strain>
    </source>
</reference>
<organism evidence="3 4">
    <name type="scientific">Candidatus Marimicrobium litorale</name>
    <dbReference type="NCBI Taxonomy" id="2518991"/>
    <lineage>
        <taxon>Bacteria</taxon>
        <taxon>Pseudomonadati</taxon>
        <taxon>Pseudomonadota</taxon>
        <taxon>Gammaproteobacteria</taxon>
        <taxon>Cellvibrionales</taxon>
        <taxon>Halieaceae</taxon>
        <taxon>Marimicrobium</taxon>
    </lineage>
</organism>
<keyword evidence="4" id="KW-1185">Reference proteome</keyword>
<name>A0ABT3T1C9_9GAMM</name>
<dbReference type="RefSeq" id="WP_279247813.1">
    <property type="nucleotide sequence ID" value="NZ_SHNO01000001.1"/>
</dbReference>
<feature type="chain" id="PRO_5047019242" description="DUF4148 domain-containing protein" evidence="2">
    <location>
        <begin position="21"/>
        <end position="106"/>
    </location>
</feature>
<comment type="caution">
    <text evidence="3">The sequence shown here is derived from an EMBL/GenBank/DDBJ whole genome shotgun (WGS) entry which is preliminary data.</text>
</comment>
<feature type="compositionally biased region" description="Basic and acidic residues" evidence="1">
    <location>
        <begin position="66"/>
        <end position="86"/>
    </location>
</feature>
<proteinExistence type="predicted"/>
<keyword evidence="2" id="KW-0732">Signal</keyword>
<accession>A0ABT3T1C9</accession>
<evidence type="ECO:0000256" key="1">
    <source>
        <dbReference type="SAM" id="MobiDB-lite"/>
    </source>
</evidence>
<evidence type="ECO:0000313" key="3">
    <source>
        <dbReference type="EMBL" id="MCX2976059.1"/>
    </source>
</evidence>
<evidence type="ECO:0008006" key="5">
    <source>
        <dbReference type="Google" id="ProtNLM"/>
    </source>
</evidence>
<protein>
    <recommendedName>
        <fullName evidence="5">DUF4148 domain-containing protein</fullName>
    </recommendedName>
</protein>
<evidence type="ECO:0000256" key="2">
    <source>
        <dbReference type="SAM" id="SignalP"/>
    </source>
</evidence>